<accession>A0A8J5PQZ2</accession>
<gene>
    <name evidence="2" type="ORF">Forpi1262_v013368</name>
</gene>
<dbReference type="EMBL" id="JAELUR010000011">
    <property type="protein sequence ID" value="KAG7425192.1"/>
    <property type="molecule type" value="Genomic_DNA"/>
</dbReference>
<comment type="caution">
    <text evidence="2">The sequence shown here is derived from an EMBL/GenBank/DDBJ whole genome shotgun (WGS) entry which is preliminary data.</text>
</comment>
<feature type="region of interest" description="Disordered" evidence="1">
    <location>
        <begin position="28"/>
        <end position="57"/>
    </location>
</feature>
<evidence type="ECO:0000313" key="2">
    <source>
        <dbReference type="EMBL" id="KAG7425192.1"/>
    </source>
</evidence>
<evidence type="ECO:0000313" key="3">
    <source>
        <dbReference type="Proteomes" id="UP000693942"/>
    </source>
</evidence>
<name>A0A8J5PQZ2_FUSOX</name>
<feature type="compositionally biased region" description="Low complexity" evidence="1">
    <location>
        <begin position="35"/>
        <end position="46"/>
    </location>
</feature>
<protein>
    <submittedName>
        <fullName evidence="2">Uncharacterized protein</fullName>
    </submittedName>
</protein>
<sequence length="79" mass="8742">MCGIVPFVKGLYEDLMEAIDDLFPNPAPSASVHCNSPPGRRNSSPSDGETGGQSCIRKNAFTAERRPYAMILRERMERV</sequence>
<dbReference type="AlphaFoldDB" id="A0A8J5PQZ2"/>
<dbReference type="Proteomes" id="UP000693942">
    <property type="component" value="Unassembled WGS sequence"/>
</dbReference>
<proteinExistence type="predicted"/>
<reference evidence="2" key="1">
    <citation type="submission" date="2021-04" db="EMBL/GenBank/DDBJ databases">
        <title>First draft genome resource for Brassicaceae pathogens Fusarium oxysporum f. sp. raphani and Fusarium oxysporum f. sp. rapae.</title>
        <authorList>
            <person name="Asai S."/>
        </authorList>
    </citation>
    <scope>NUCLEOTIDE SEQUENCE</scope>
    <source>
        <strain evidence="2">Tf1262</strain>
    </source>
</reference>
<organism evidence="2 3">
    <name type="scientific">Fusarium oxysporum f. sp. raphani</name>
    <dbReference type="NCBI Taxonomy" id="96318"/>
    <lineage>
        <taxon>Eukaryota</taxon>
        <taxon>Fungi</taxon>
        <taxon>Dikarya</taxon>
        <taxon>Ascomycota</taxon>
        <taxon>Pezizomycotina</taxon>
        <taxon>Sordariomycetes</taxon>
        <taxon>Hypocreomycetidae</taxon>
        <taxon>Hypocreales</taxon>
        <taxon>Nectriaceae</taxon>
        <taxon>Fusarium</taxon>
        <taxon>Fusarium oxysporum species complex</taxon>
    </lineage>
</organism>
<evidence type="ECO:0000256" key="1">
    <source>
        <dbReference type="SAM" id="MobiDB-lite"/>
    </source>
</evidence>